<keyword evidence="3 8" id="KW-0436">Ligase</keyword>
<comment type="catalytic activity">
    <reaction evidence="7 8">
        <text>cytidine(34) in tRNA(Ile2) + L-lysine + ATP = lysidine(34) in tRNA(Ile2) + AMP + diphosphate + H(+)</text>
        <dbReference type="Rhea" id="RHEA:43744"/>
        <dbReference type="Rhea" id="RHEA-COMP:10625"/>
        <dbReference type="Rhea" id="RHEA-COMP:10670"/>
        <dbReference type="ChEBI" id="CHEBI:15378"/>
        <dbReference type="ChEBI" id="CHEBI:30616"/>
        <dbReference type="ChEBI" id="CHEBI:32551"/>
        <dbReference type="ChEBI" id="CHEBI:33019"/>
        <dbReference type="ChEBI" id="CHEBI:82748"/>
        <dbReference type="ChEBI" id="CHEBI:83665"/>
        <dbReference type="ChEBI" id="CHEBI:456215"/>
        <dbReference type="EC" id="6.3.4.19"/>
    </reaction>
</comment>
<dbReference type="Proteomes" id="UP000095488">
    <property type="component" value="Unassembled WGS sequence"/>
</dbReference>
<dbReference type="PANTHER" id="PTHR43033:SF1">
    <property type="entry name" value="TRNA(ILE)-LYSIDINE SYNTHASE-RELATED"/>
    <property type="match status" value="1"/>
</dbReference>
<dbReference type="CDD" id="cd01992">
    <property type="entry name" value="TilS_N"/>
    <property type="match status" value="1"/>
</dbReference>
<dbReference type="GO" id="GO:0032267">
    <property type="term" value="F:tRNA(Ile)-lysidine synthase activity"/>
    <property type="evidence" value="ECO:0007669"/>
    <property type="project" value="UniProtKB-EC"/>
</dbReference>
<evidence type="ECO:0000256" key="2">
    <source>
        <dbReference type="ARBA" id="ARBA00022490"/>
    </source>
</evidence>
<evidence type="ECO:0000256" key="8">
    <source>
        <dbReference type="HAMAP-Rule" id="MF_01161"/>
    </source>
</evidence>
<dbReference type="HAMAP" id="MF_01161">
    <property type="entry name" value="tRNA_Ile_lys_synt"/>
    <property type="match status" value="1"/>
</dbReference>
<comment type="domain">
    <text evidence="8">The N-terminal region contains the highly conserved SGGXDS motif, predicted to be a P-loop motif involved in ATP binding.</text>
</comment>
<proteinExistence type="inferred from homology"/>
<evidence type="ECO:0000313" key="11">
    <source>
        <dbReference type="Proteomes" id="UP000095488"/>
    </source>
</evidence>
<comment type="caution">
    <text evidence="10">The sequence shown here is derived from an EMBL/GenBank/DDBJ whole genome shotgun (WGS) entry which is preliminary data.</text>
</comment>
<keyword evidence="11" id="KW-1185">Reference proteome</keyword>
<evidence type="ECO:0000256" key="4">
    <source>
        <dbReference type="ARBA" id="ARBA00022694"/>
    </source>
</evidence>
<evidence type="ECO:0000256" key="1">
    <source>
        <dbReference type="ARBA" id="ARBA00004496"/>
    </source>
</evidence>
<feature type="binding site" evidence="8">
    <location>
        <begin position="26"/>
        <end position="31"/>
    </location>
    <ligand>
        <name>ATP</name>
        <dbReference type="ChEBI" id="CHEBI:30616"/>
    </ligand>
</feature>
<dbReference type="EMBL" id="CYZR01000004">
    <property type="protein sequence ID" value="CUN85049.1"/>
    <property type="molecule type" value="Genomic_DNA"/>
</dbReference>
<dbReference type="NCBIfam" id="TIGR02433">
    <property type="entry name" value="lysidine_TilS_C"/>
    <property type="match status" value="1"/>
</dbReference>
<dbReference type="SUPFAM" id="SSF52402">
    <property type="entry name" value="Adenine nucleotide alpha hydrolases-like"/>
    <property type="match status" value="1"/>
</dbReference>
<dbReference type="InterPro" id="IPR011063">
    <property type="entry name" value="TilS/TtcA_N"/>
</dbReference>
<keyword evidence="2 8" id="KW-0963">Cytoplasm</keyword>
<dbReference type="Pfam" id="PF01171">
    <property type="entry name" value="ATP_bind_3"/>
    <property type="match status" value="1"/>
</dbReference>
<keyword evidence="6 8" id="KW-0067">ATP-binding</keyword>
<sequence length="470" mass="53976">MENKVLGFIKENSMIKDKDRILVALSGGPDSICLLNILNELKESLNITIFAAHVNHCLRGDAALDDENYCLNFCKNLNIPCYVKRVDIKKLAKDKGVSTEMAGRDARYEFFEELMKTLNIDKIAIAHNANDQAETIIMRAIRGTGIDGLVGIRPIRDNKYIRPILCLTRDEIEKYCIIKQLNPHIDKSNLEEIYSRNKIRLKAIPYIEDNFNKEVIFALNRLAYSCSKDIELINSIIKSKYSEYCIIEKAYIIIKKQAFEEMDAVITRIIRKALADISLKFNNFEMKHIYDIISLQKGTSGKKINITNNVVAINEYGNIKLKVNNNTKEENNHVSVEELKISKKDIENSDFCYANGDFTFKIYNKNNFNGFVNNNFIKVFDISNISTITIRGRKSGDKIIPLGMKGNQKIKNILIDAKVPKDLRDTIPLILFDNEVAWILGLKTSDKFKVTKNTKTFLEIRYNRKGHDYE</sequence>
<dbReference type="PANTHER" id="PTHR43033">
    <property type="entry name" value="TRNA(ILE)-LYSIDINE SYNTHASE-RELATED"/>
    <property type="match status" value="1"/>
</dbReference>
<evidence type="ECO:0000259" key="9">
    <source>
        <dbReference type="SMART" id="SM00977"/>
    </source>
</evidence>
<comment type="similarity">
    <text evidence="8">Belongs to the tRNA(Ile)-lysidine synthase family.</text>
</comment>
<accession>A0ABP2ATR3</accession>
<name>A0ABP2ATR3_SARVE</name>
<organism evidence="10 11">
    <name type="scientific">Sarcina ventriculi</name>
    <name type="common">Clostridium ventriculi</name>
    <dbReference type="NCBI Taxonomy" id="1267"/>
    <lineage>
        <taxon>Bacteria</taxon>
        <taxon>Bacillati</taxon>
        <taxon>Bacillota</taxon>
        <taxon>Clostridia</taxon>
        <taxon>Eubacteriales</taxon>
        <taxon>Clostridiaceae</taxon>
        <taxon>Sarcina</taxon>
    </lineage>
</organism>
<dbReference type="InterPro" id="IPR012795">
    <property type="entry name" value="tRNA_Ile_lys_synt_N"/>
</dbReference>
<evidence type="ECO:0000256" key="5">
    <source>
        <dbReference type="ARBA" id="ARBA00022741"/>
    </source>
</evidence>
<reference evidence="10 11" key="1">
    <citation type="submission" date="2015-09" db="EMBL/GenBank/DDBJ databases">
        <authorList>
            <consortium name="Pathogen Informatics"/>
            <person name="Wu L."/>
            <person name="Ma J."/>
        </authorList>
    </citation>
    <scope>NUCLEOTIDE SEQUENCE [LARGE SCALE GENOMIC DNA]</scope>
    <source>
        <strain evidence="10 11">2789STDY5834858</strain>
    </source>
</reference>
<dbReference type="InterPro" id="IPR014729">
    <property type="entry name" value="Rossmann-like_a/b/a_fold"/>
</dbReference>
<dbReference type="SMART" id="SM00977">
    <property type="entry name" value="TilS_C"/>
    <property type="match status" value="1"/>
</dbReference>
<keyword evidence="5 8" id="KW-0547">Nucleotide-binding</keyword>
<evidence type="ECO:0000256" key="7">
    <source>
        <dbReference type="ARBA" id="ARBA00048539"/>
    </source>
</evidence>
<gene>
    <name evidence="8 10" type="primary">tilS</name>
    <name evidence="10" type="ORF">ERS852473_01229</name>
</gene>
<dbReference type="RefSeq" id="WP_055258678.1">
    <property type="nucleotide sequence ID" value="NZ_CABIXL010000004.1"/>
</dbReference>
<dbReference type="EC" id="6.3.4.19" evidence="8"/>
<dbReference type="InterPro" id="IPR012796">
    <property type="entry name" value="Lysidine-tRNA-synth_C"/>
</dbReference>
<dbReference type="SUPFAM" id="SSF56037">
    <property type="entry name" value="PheT/TilS domain"/>
    <property type="match status" value="1"/>
</dbReference>
<dbReference type="Gene3D" id="3.40.50.620">
    <property type="entry name" value="HUPs"/>
    <property type="match status" value="1"/>
</dbReference>
<evidence type="ECO:0000313" key="10">
    <source>
        <dbReference type="EMBL" id="CUN85049.1"/>
    </source>
</evidence>
<dbReference type="InterPro" id="IPR012094">
    <property type="entry name" value="tRNA_Ile_lys_synt"/>
</dbReference>
<feature type="domain" description="Lysidine-tRNA(Ile) synthetase C-terminal" evidence="9">
    <location>
        <begin position="388"/>
        <end position="460"/>
    </location>
</feature>
<protein>
    <recommendedName>
        <fullName evidence="8">tRNA(Ile)-lysidine synthase</fullName>
        <ecNumber evidence="8">6.3.4.19</ecNumber>
    </recommendedName>
    <alternativeName>
        <fullName evidence="8">tRNA(Ile)-2-lysyl-cytidine synthase</fullName>
    </alternativeName>
    <alternativeName>
        <fullName evidence="8">tRNA(Ile)-lysidine synthetase</fullName>
    </alternativeName>
</protein>
<dbReference type="SUPFAM" id="SSF82829">
    <property type="entry name" value="MesJ substrate recognition domain-like"/>
    <property type="match status" value="1"/>
</dbReference>
<comment type="function">
    <text evidence="8">Ligates lysine onto the cytidine present at position 34 of the AUA codon-specific tRNA(Ile) that contains the anticodon CAU, in an ATP-dependent manner. Cytidine is converted to lysidine, thus changing the amino acid specificity of the tRNA from methionine to isoleucine.</text>
</comment>
<comment type="subcellular location">
    <subcellularLocation>
        <location evidence="1 8">Cytoplasm</location>
    </subcellularLocation>
</comment>
<keyword evidence="4 8" id="KW-0819">tRNA processing</keyword>
<evidence type="ECO:0000256" key="3">
    <source>
        <dbReference type="ARBA" id="ARBA00022598"/>
    </source>
</evidence>
<dbReference type="NCBIfam" id="TIGR02432">
    <property type="entry name" value="lysidine_TilS_N"/>
    <property type="match status" value="1"/>
</dbReference>
<evidence type="ECO:0000256" key="6">
    <source>
        <dbReference type="ARBA" id="ARBA00022840"/>
    </source>
</evidence>
<dbReference type="Pfam" id="PF11734">
    <property type="entry name" value="TilS_C"/>
    <property type="match status" value="1"/>
</dbReference>